<dbReference type="EMBL" id="VINQ01000029">
    <property type="protein sequence ID" value="KAA0909636.1"/>
    <property type="molecule type" value="Genomic_DNA"/>
</dbReference>
<dbReference type="SUPFAM" id="SSF74653">
    <property type="entry name" value="TolA/TonB C-terminal domain"/>
    <property type="match status" value="1"/>
</dbReference>
<evidence type="ECO:0000259" key="6">
    <source>
        <dbReference type="PROSITE" id="PS52015"/>
    </source>
</evidence>
<sequence length="308" mass="31779">MRTYFEGSLFLGLALTAHLAVWPPAPESGVEGAGERGDALLSVQASNASIATLVETWDSPPELTTEPESALPEPRDVAMMAPEMPTTSETRAAPTAVQPPKPLIVQPDVPALPGYQPPPPAPPEPSAETPPETETTTRPTADIRPVARPVMPPEPEADPKPDPAAKPAKAPEKAPEKPEKKASTASATSTARRAQGTGGSGARGDAGQAQVATLSTSQRQSLMTQWGGQIRARVARRAPQGAGRGTAIVTISVSGSGALLGVSLAKSSGNPRIDKLAIAAVRNAGQFPAAPAKLGVKSHRFNLPVKSR</sequence>
<evidence type="ECO:0000313" key="7">
    <source>
        <dbReference type="EMBL" id="KAA0909636.1"/>
    </source>
</evidence>
<evidence type="ECO:0000313" key="8">
    <source>
        <dbReference type="Proteomes" id="UP000325291"/>
    </source>
</evidence>
<dbReference type="GO" id="GO:0055085">
    <property type="term" value="P:transmembrane transport"/>
    <property type="evidence" value="ECO:0007669"/>
    <property type="project" value="InterPro"/>
</dbReference>
<dbReference type="NCBIfam" id="TIGR01352">
    <property type="entry name" value="tonB_Cterm"/>
    <property type="match status" value="1"/>
</dbReference>
<feature type="region of interest" description="Disordered" evidence="5">
    <location>
        <begin position="58"/>
        <end position="77"/>
    </location>
</feature>
<feature type="compositionally biased region" description="Low complexity" evidence="5">
    <location>
        <begin position="126"/>
        <end position="140"/>
    </location>
</feature>
<keyword evidence="8" id="KW-1185">Reference proteome</keyword>
<organism evidence="7 8">
    <name type="scientific">Aquicoccus porphyridii</name>
    <dbReference type="NCBI Taxonomy" id="1852029"/>
    <lineage>
        <taxon>Bacteria</taxon>
        <taxon>Pseudomonadati</taxon>
        <taxon>Pseudomonadota</taxon>
        <taxon>Alphaproteobacteria</taxon>
        <taxon>Rhodobacterales</taxon>
        <taxon>Paracoccaceae</taxon>
        <taxon>Aquicoccus</taxon>
    </lineage>
</organism>
<name>A0A5A9YXP4_9RHOB</name>
<proteinExistence type="predicted"/>
<feature type="compositionally biased region" description="Pro residues" evidence="5">
    <location>
        <begin position="115"/>
        <end position="125"/>
    </location>
</feature>
<feature type="compositionally biased region" description="Low complexity" evidence="5">
    <location>
        <begin position="183"/>
        <end position="195"/>
    </location>
</feature>
<evidence type="ECO:0000256" key="4">
    <source>
        <dbReference type="ARBA" id="ARBA00023136"/>
    </source>
</evidence>
<feature type="compositionally biased region" description="Basic and acidic residues" evidence="5">
    <location>
        <begin position="157"/>
        <end position="182"/>
    </location>
</feature>
<dbReference type="InterPro" id="IPR037682">
    <property type="entry name" value="TonB_C"/>
</dbReference>
<dbReference type="Proteomes" id="UP000325291">
    <property type="component" value="Unassembled WGS sequence"/>
</dbReference>
<keyword evidence="2" id="KW-0812">Transmembrane</keyword>
<feature type="compositionally biased region" description="Polar residues" evidence="5">
    <location>
        <begin position="211"/>
        <end position="222"/>
    </location>
</feature>
<comment type="caution">
    <text evidence="7">The sequence shown here is derived from an EMBL/GenBank/DDBJ whole genome shotgun (WGS) entry which is preliminary data.</text>
</comment>
<comment type="subcellular location">
    <subcellularLocation>
        <location evidence="1">Membrane</location>
        <topology evidence="1">Single-pass membrane protein</topology>
    </subcellularLocation>
</comment>
<dbReference type="PROSITE" id="PS52015">
    <property type="entry name" value="TONB_CTD"/>
    <property type="match status" value="1"/>
</dbReference>
<evidence type="ECO:0000256" key="1">
    <source>
        <dbReference type="ARBA" id="ARBA00004167"/>
    </source>
</evidence>
<feature type="region of interest" description="Disordered" evidence="5">
    <location>
        <begin position="85"/>
        <end position="222"/>
    </location>
</feature>
<keyword evidence="4" id="KW-0472">Membrane</keyword>
<dbReference type="InterPro" id="IPR006260">
    <property type="entry name" value="TonB/TolA_C"/>
</dbReference>
<feature type="domain" description="TonB C-terminal" evidence="6">
    <location>
        <begin position="219"/>
        <end position="308"/>
    </location>
</feature>
<evidence type="ECO:0000256" key="5">
    <source>
        <dbReference type="SAM" id="MobiDB-lite"/>
    </source>
</evidence>
<dbReference type="RefSeq" id="WP_111364899.1">
    <property type="nucleotide sequence ID" value="NZ_VINQ01000029.1"/>
</dbReference>
<dbReference type="AlphaFoldDB" id="A0A5A9YXP4"/>
<keyword evidence="3" id="KW-1133">Transmembrane helix</keyword>
<gene>
    <name evidence="7" type="ORF">FLO80_20645</name>
</gene>
<evidence type="ECO:0000256" key="2">
    <source>
        <dbReference type="ARBA" id="ARBA00022692"/>
    </source>
</evidence>
<dbReference type="Gene3D" id="3.30.1150.10">
    <property type="match status" value="1"/>
</dbReference>
<accession>A0A5A9YXP4</accession>
<protein>
    <submittedName>
        <fullName evidence="7">TonB family protein</fullName>
    </submittedName>
</protein>
<dbReference type="GO" id="GO:0016020">
    <property type="term" value="C:membrane"/>
    <property type="evidence" value="ECO:0007669"/>
    <property type="project" value="UniProtKB-SubCell"/>
</dbReference>
<reference evidence="7 8" key="1">
    <citation type="submission" date="2019-07" db="EMBL/GenBank/DDBJ databases">
        <title>Aquicoccus porphyridii gen. nov., sp. nov., isolated from a small marine red alga, Porphyridium marinum.</title>
        <authorList>
            <person name="Liu L."/>
        </authorList>
    </citation>
    <scope>NUCLEOTIDE SEQUENCE [LARGE SCALE GENOMIC DNA]</scope>
    <source>
        <strain evidence="7 8">L1 8-17</strain>
    </source>
</reference>
<evidence type="ECO:0000256" key="3">
    <source>
        <dbReference type="ARBA" id="ARBA00022989"/>
    </source>
</evidence>
<dbReference type="Pfam" id="PF13103">
    <property type="entry name" value="TonB_2"/>
    <property type="match status" value="1"/>
</dbReference>